<keyword evidence="3" id="KW-1185">Reference proteome</keyword>
<dbReference type="AlphaFoldDB" id="A0A2V3PRW9"/>
<gene>
    <name evidence="2" type="ORF">CLV62_12735</name>
</gene>
<protein>
    <submittedName>
        <fullName evidence="2">Putative insertion element HTH domain-containing protein</fullName>
    </submittedName>
</protein>
<sequence>MAKFNNTLVEKIRALVEEDNYTITEICRIVGVSRKMFYEWKATKPSFAEALDEAIDAREEKLKQKARQSMRQKLEGHKQIETKITYVASKDSDDPYTLVVKEYVVKEKYCVPETSVIMHALSGGHTGSKGGKQPQPVSPMMITVDSEKTKRDLERLQERLSKKTG</sequence>
<dbReference type="EMBL" id="QICL01000027">
    <property type="protein sequence ID" value="PXV61036.1"/>
    <property type="molecule type" value="Genomic_DNA"/>
</dbReference>
<dbReference type="Gene3D" id="1.10.10.60">
    <property type="entry name" value="Homeodomain-like"/>
    <property type="match status" value="1"/>
</dbReference>
<evidence type="ECO:0000313" key="3">
    <source>
        <dbReference type="Proteomes" id="UP000247973"/>
    </source>
</evidence>
<feature type="compositionally biased region" description="Basic and acidic residues" evidence="1">
    <location>
        <begin position="145"/>
        <end position="165"/>
    </location>
</feature>
<evidence type="ECO:0000313" key="2">
    <source>
        <dbReference type="EMBL" id="PXV61036.1"/>
    </source>
</evidence>
<feature type="region of interest" description="Disordered" evidence="1">
    <location>
        <begin position="123"/>
        <end position="165"/>
    </location>
</feature>
<name>A0A2V3PRW9_9BACT</name>
<dbReference type="RefSeq" id="WP_110311969.1">
    <property type="nucleotide sequence ID" value="NZ_QICL01000027.1"/>
</dbReference>
<proteinExistence type="predicted"/>
<dbReference type="Proteomes" id="UP000247973">
    <property type="component" value="Unassembled WGS sequence"/>
</dbReference>
<accession>A0A2V3PRW9</accession>
<comment type="caution">
    <text evidence="2">The sequence shown here is derived from an EMBL/GenBank/DDBJ whole genome shotgun (WGS) entry which is preliminary data.</text>
</comment>
<reference evidence="2 3" key="1">
    <citation type="submission" date="2018-03" db="EMBL/GenBank/DDBJ databases">
        <title>Genomic Encyclopedia of Archaeal and Bacterial Type Strains, Phase II (KMG-II): from individual species to whole genera.</title>
        <authorList>
            <person name="Goeker M."/>
        </authorList>
    </citation>
    <scope>NUCLEOTIDE SEQUENCE [LARGE SCALE GENOMIC DNA]</scope>
    <source>
        <strain evidence="2 3">DSM 100214</strain>
    </source>
</reference>
<organism evidence="2 3">
    <name type="scientific">Dysgonomonas alginatilytica</name>
    <dbReference type="NCBI Taxonomy" id="1605892"/>
    <lineage>
        <taxon>Bacteria</taxon>
        <taxon>Pseudomonadati</taxon>
        <taxon>Bacteroidota</taxon>
        <taxon>Bacteroidia</taxon>
        <taxon>Bacteroidales</taxon>
        <taxon>Dysgonomonadaceae</taxon>
        <taxon>Dysgonomonas</taxon>
    </lineage>
</organism>
<evidence type="ECO:0000256" key="1">
    <source>
        <dbReference type="SAM" id="MobiDB-lite"/>
    </source>
</evidence>
<dbReference type="OrthoDB" id="1085895at2"/>